<protein>
    <submittedName>
        <fullName evidence="5">C2H2-type domain-containing protein</fullName>
    </submittedName>
</protein>
<feature type="domain" description="C2H2-type" evidence="3">
    <location>
        <begin position="223"/>
        <end position="251"/>
    </location>
</feature>
<feature type="region of interest" description="Disordered" evidence="2">
    <location>
        <begin position="1"/>
        <end position="20"/>
    </location>
</feature>
<feature type="compositionally biased region" description="Basic and acidic residues" evidence="2">
    <location>
        <begin position="549"/>
        <end position="561"/>
    </location>
</feature>
<accession>A0A915CT64</accession>
<evidence type="ECO:0000259" key="3">
    <source>
        <dbReference type="PROSITE" id="PS50157"/>
    </source>
</evidence>
<keyword evidence="1" id="KW-0862">Zinc</keyword>
<keyword evidence="4" id="KW-1185">Reference proteome</keyword>
<proteinExistence type="predicted"/>
<feature type="compositionally biased region" description="Polar residues" evidence="2">
    <location>
        <begin position="283"/>
        <end position="294"/>
    </location>
</feature>
<keyword evidence="1" id="KW-0863">Zinc-finger</keyword>
<evidence type="ECO:0000313" key="4">
    <source>
        <dbReference type="Proteomes" id="UP000887574"/>
    </source>
</evidence>
<sequence>MHEHQQQKVHRPAFSKQKEDARAKVADVVDSVVEKLRLQQHTTTAAVQHIYNAPSASTINYSHQSSTVNQPCTINQAQPSTIVNHQQKPIVNHHQQLSTVNNHHHQTHTVNSPPITNQSSIVSHPPPPSTVNQASVVDQQHHSAVSNHQQSSTVKNHQQLYGHRVCSEAGRGAPPLGIAPPQYPQGWTHNHPTPPPLATVNPPLSQPSTIKVNQQPQKNVYRHLCPECSKPYSCRKNVKRHRVSVHKLTEAEVLALNVQQGRGGGDSKAVTTTPIYGTPNPGLPTNSNQQQPTEISGKYPLATNNYPPQQYPNYHYYNDQPQHEQAPFSAPPTFSSSNHFQSTPFSWGSDDTRQYITPNKKVYPSQPPAMYTAYGCQYYEPGDPAPAYQNAACQHRHSFDATTNTTPTSNTYNNNWADLDYWDQIKSNVDGPLVSRSRDDDLEMARIAEDLKRSAEGEVGLNRQGSLSETNDSDVFLAKKPVELVLAEADSTFWEEELEGLTATTTECQFIQSKPVTLLSPISATVSEPMEKKLRRSLPATPLITMMDAESKEEHQKDDGKLKRKLKKPAKSASEQGSPPELSNRAPVEYSLKRHKQICQKYKDTKKGLKTELKFVLTDGLVNFNASDPDSTTTFSQTAINETDSGNAKAVKTEECQK</sequence>
<reference evidence="5" key="1">
    <citation type="submission" date="2022-11" db="UniProtKB">
        <authorList>
            <consortium name="WormBaseParasite"/>
        </authorList>
    </citation>
    <scope>IDENTIFICATION</scope>
</reference>
<dbReference type="WBParaSite" id="jg11873">
    <property type="protein sequence ID" value="jg11873"/>
    <property type="gene ID" value="jg11873"/>
</dbReference>
<name>A0A915CT64_9BILA</name>
<feature type="region of interest" description="Disordered" evidence="2">
    <location>
        <begin position="530"/>
        <end position="589"/>
    </location>
</feature>
<dbReference type="AlphaFoldDB" id="A0A915CT64"/>
<organism evidence="4 5">
    <name type="scientific">Ditylenchus dipsaci</name>
    <dbReference type="NCBI Taxonomy" id="166011"/>
    <lineage>
        <taxon>Eukaryota</taxon>
        <taxon>Metazoa</taxon>
        <taxon>Ecdysozoa</taxon>
        <taxon>Nematoda</taxon>
        <taxon>Chromadorea</taxon>
        <taxon>Rhabditida</taxon>
        <taxon>Tylenchina</taxon>
        <taxon>Tylenchomorpha</taxon>
        <taxon>Sphaerularioidea</taxon>
        <taxon>Anguinidae</taxon>
        <taxon>Anguininae</taxon>
        <taxon>Ditylenchus</taxon>
    </lineage>
</organism>
<evidence type="ECO:0000256" key="2">
    <source>
        <dbReference type="SAM" id="MobiDB-lite"/>
    </source>
</evidence>
<feature type="region of interest" description="Disordered" evidence="2">
    <location>
        <begin position="278"/>
        <end position="297"/>
    </location>
</feature>
<evidence type="ECO:0000256" key="1">
    <source>
        <dbReference type="PROSITE-ProRule" id="PRU00042"/>
    </source>
</evidence>
<evidence type="ECO:0000313" key="5">
    <source>
        <dbReference type="WBParaSite" id="jg11873"/>
    </source>
</evidence>
<dbReference type="PROSITE" id="PS50157">
    <property type="entry name" value="ZINC_FINGER_C2H2_2"/>
    <property type="match status" value="1"/>
</dbReference>
<dbReference type="InterPro" id="IPR013087">
    <property type="entry name" value="Znf_C2H2_type"/>
</dbReference>
<dbReference type="Proteomes" id="UP000887574">
    <property type="component" value="Unplaced"/>
</dbReference>
<keyword evidence="1" id="KW-0479">Metal-binding</keyword>
<dbReference type="PROSITE" id="PS00028">
    <property type="entry name" value="ZINC_FINGER_C2H2_1"/>
    <property type="match status" value="1"/>
</dbReference>
<dbReference type="GO" id="GO:0008270">
    <property type="term" value="F:zinc ion binding"/>
    <property type="evidence" value="ECO:0007669"/>
    <property type="project" value="UniProtKB-KW"/>
</dbReference>